<evidence type="ECO:0000256" key="1">
    <source>
        <dbReference type="ARBA" id="ARBA00022448"/>
    </source>
</evidence>
<dbReference type="InterPro" id="IPR009040">
    <property type="entry name" value="Ferritin-like_diiron"/>
</dbReference>
<dbReference type="Proteomes" id="UP000315399">
    <property type="component" value="Unassembled WGS sequence"/>
</dbReference>
<dbReference type="InterPro" id="IPR009078">
    <property type="entry name" value="Ferritin-like_SF"/>
</dbReference>
<evidence type="ECO:0000313" key="6">
    <source>
        <dbReference type="Proteomes" id="UP000315399"/>
    </source>
</evidence>
<dbReference type="InterPro" id="IPR012347">
    <property type="entry name" value="Ferritin-like"/>
</dbReference>
<keyword evidence="2" id="KW-0249">Electron transport</keyword>
<organism evidence="5 6">
    <name type="scientific">Thermoproteota archaeon</name>
    <dbReference type="NCBI Taxonomy" id="2056631"/>
    <lineage>
        <taxon>Archaea</taxon>
        <taxon>Thermoproteota</taxon>
    </lineage>
</organism>
<dbReference type="Gene3D" id="2.20.28.10">
    <property type="match status" value="1"/>
</dbReference>
<feature type="domain" description="Rubredoxin-like" evidence="3">
    <location>
        <begin position="134"/>
        <end position="167"/>
    </location>
</feature>
<dbReference type="InterPro" id="IPR052753">
    <property type="entry name" value="Rbr2/Nigerythrin"/>
</dbReference>
<reference evidence="5 6" key="1">
    <citation type="journal article" date="2019" name="Nat. Microbiol.">
        <title>Expanding anaerobic alkane metabolism in the domain of Archaea.</title>
        <authorList>
            <person name="Wang Y."/>
            <person name="Wegener G."/>
            <person name="Hou J."/>
            <person name="Wang F."/>
            <person name="Xiao X."/>
        </authorList>
    </citation>
    <scope>NUCLEOTIDE SEQUENCE [LARGE SCALE GENOMIC DNA]</scope>
    <source>
        <strain evidence="5">WYZ-LMO10</strain>
    </source>
</reference>
<dbReference type="PROSITE" id="PS50903">
    <property type="entry name" value="RUBREDOXIN_LIKE"/>
    <property type="match status" value="1"/>
</dbReference>
<accession>A0A523BE44</accession>
<evidence type="ECO:0000256" key="2">
    <source>
        <dbReference type="ARBA" id="ARBA00022982"/>
    </source>
</evidence>
<dbReference type="EMBL" id="QNVH01000019">
    <property type="protein sequence ID" value="TDA39185.1"/>
    <property type="molecule type" value="Genomic_DNA"/>
</dbReference>
<dbReference type="InterPro" id="IPR003251">
    <property type="entry name" value="Rr_diiron-bd_dom"/>
</dbReference>
<dbReference type="AlphaFoldDB" id="A0A523BE44"/>
<dbReference type="SUPFAM" id="SSF57802">
    <property type="entry name" value="Rubredoxin-like"/>
    <property type="match status" value="1"/>
</dbReference>
<dbReference type="InterPro" id="IPR048574">
    <property type="entry name" value="RUBY_RBDX"/>
</dbReference>
<dbReference type="InterPro" id="IPR024934">
    <property type="entry name" value="Rubredoxin-like_dom"/>
</dbReference>
<dbReference type="Pfam" id="PF02915">
    <property type="entry name" value="Rubrerythrin"/>
    <property type="match status" value="1"/>
</dbReference>
<dbReference type="PANTHER" id="PTHR33746:SF4">
    <property type="entry name" value="RUBRERYTHRIN"/>
    <property type="match status" value="1"/>
</dbReference>
<dbReference type="GO" id="GO:0016491">
    <property type="term" value="F:oxidoreductase activity"/>
    <property type="evidence" value="ECO:0007669"/>
    <property type="project" value="InterPro"/>
</dbReference>
<name>A0A523BE44_9CREN</name>
<evidence type="ECO:0000259" key="4">
    <source>
        <dbReference type="PROSITE" id="PS50905"/>
    </source>
</evidence>
<dbReference type="SUPFAM" id="SSF47240">
    <property type="entry name" value="Ferritin-like"/>
    <property type="match status" value="1"/>
</dbReference>
<evidence type="ECO:0000313" key="5">
    <source>
        <dbReference type="EMBL" id="TDA39185.1"/>
    </source>
</evidence>
<sequence length="167" mass="18996">MRKMTEENLKSAFSGESQAHMKYTIFADVAEENGYKNVARLFRAIAYAERVHATNHLRELGSIKETKENLQTAIDGENYEVEEMYPAFKAVAELQKELGAIRSINYALQAEKIHSAMYTRAKQFVEEGRDPEIKEIQVCPVCGYTVEGESPEKCPVCGTSRDKFKKF</sequence>
<gene>
    <name evidence="5" type="ORF">DSO08_02795</name>
</gene>
<evidence type="ECO:0000259" key="3">
    <source>
        <dbReference type="PROSITE" id="PS50903"/>
    </source>
</evidence>
<dbReference type="PANTHER" id="PTHR33746">
    <property type="entry name" value="RUBRERYTHRIN"/>
    <property type="match status" value="1"/>
</dbReference>
<dbReference type="CDD" id="cd00729">
    <property type="entry name" value="rubredoxin_SM"/>
    <property type="match status" value="1"/>
</dbReference>
<dbReference type="GO" id="GO:0005506">
    <property type="term" value="F:iron ion binding"/>
    <property type="evidence" value="ECO:0007669"/>
    <property type="project" value="InterPro"/>
</dbReference>
<dbReference type="Gene3D" id="1.20.1260.10">
    <property type="match status" value="1"/>
</dbReference>
<keyword evidence="1" id="KW-0813">Transport</keyword>
<dbReference type="PROSITE" id="PS50905">
    <property type="entry name" value="FERRITIN_LIKE"/>
    <property type="match status" value="1"/>
</dbReference>
<comment type="caution">
    <text evidence="5">The sequence shown here is derived from an EMBL/GenBank/DDBJ whole genome shotgun (WGS) entry which is preliminary data.</text>
</comment>
<proteinExistence type="predicted"/>
<dbReference type="Pfam" id="PF21349">
    <property type="entry name" value="RUBY_RBDX"/>
    <property type="match status" value="1"/>
</dbReference>
<dbReference type="CDD" id="cd01041">
    <property type="entry name" value="Rubrerythrin"/>
    <property type="match status" value="1"/>
</dbReference>
<protein>
    <submittedName>
        <fullName evidence="5">Rubrerythrin family protein</fullName>
    </submittedName>
</protein>
<feature type="domain" description="Ferritin-like diiron" evidence="4">
    <location>
        <begin position="1"/>
        <end position="129"/>
    </location>
</feature>